<dbReference type="InterPro" id="IPR008921">
    <property type="entry name" value="DNA_pol3_clamp-load_cplx_C"/>
</dbReference>
<evidence type="ECO:0000256" key="5">
    <source>
        <dbReference type="ARBA" id="ARBA00022932"/>
    </source>
</evidence>
<organism evidence="8 9">
    <name type="scientific">Teichococcus globiformis</name>
    <dbReference type="NCBI Taxonomy" id="2307229"/>
    <lineage>
        <taxon>Bacteria</taxon>
        <taxon>Pseudomonadati</taxon>
        <taxon>Pseudomonadota</taxon>
        <taxon>Alphaproteobacteria</taxon>
        <taxon>Acetobacterales</taxon>
        <taxon>Roseomonadaceae</taxon>
        <taxon>Roseomonas</taxon>
    </lineage>
</organism>
<keyword evidence="9" id="KW-1185">Reference proteome</keyword>
<keyword evidence="5" id="KW-0239">DNA-directed DNA polymerase</keyword>
<gene>
    <name evidence="8" type="primary">holA</name>
    <name evidence="8" type="ORF">ACFOD4_08795</name>
</gene>
<evidence type="ECO:0000256" key="7">
    <source>
        <dbReference type="ARBA" id="ARBA00049244"/>
    </source>
</evidence>
<dbReference type="EC" id="2.7.7.7" evidence="1"/>
<dbReference type="SUPFAM" id="SSF48019">
    <property type="entry name" value="post-AAA+ oligomerization domain-like"/>
    <property type="match status" value="1"/>
</dbReference>
<comment type="similarity">
    <text evidence="6">Belongs to the DNA polymerase HolA subunit family.</text>
</comment>
<dbReference type="SUPFAM" id="SSF52540">
    <property type="entry name" value="P-loop containing nucleoside triphosphate hydrolases"/>
    <property type="match status" value="1"/>
</dbReference>
<keyword evidence="3 8" id="KW-0548">Nucleotidyltransferase</keyword>
<keyword evidence="4" id="KW-0235">DNA replication</keyword>
<evidence type="ECO:0000256" key="3">
    <source>
        <dbReference type="ARBA" id="ARBA00022695"/>
    </source>
</evidence>
<reference evidence="9" key="1">
    <citation type="journal article" date="2019" name="Int. J. Syst. Evol. Microbiol.">
        <title>The Global Catalogue of Microorganisms (GCM) 10K type strain sequencing project: providing services to taxonomists for standard genome sequencing and annotation.</title>
        <authorList>
            <consortium name="The Broad Institute Genomics Platform"/>
            <consortium name="The Broad Institute Genome Sequencing Center for Infectious Disease"/>
            <person name="Wu L."/>
            <person name="Ma J."/>
        </authorList>
    </citation>
    <scope>NUCLEOTIDE SEQUENCE [LARGE SCALE GENOMIC DNA]</scope>
    <source>
        <strain evidence="9">KCTC 52094</strain>
    </source>
</reference>
<evidence type="ECO:0000313" key="9">
    <source>
        <dbReference type="Proteomes" id="UP001595593"/>
    </source>
</evidence>
<evidence type="ECO:0000256" key="4">
    <source>
        <dbReference type="ARBA" id="ARBA00022705"/>
    </source>
</evidence>
<evidence type="ECO:0000313" key="8">
    <source>
        <dbReference type="EMBL" id="MFC3125156.1"/>
    </source>
</evidence>
<sequence>MAKIDNRRAAAFLKEPGACRVVLLYGEDAGLVRERAEALRQTVLGGGDDPFRMAELTHEAAIRPGVLPGEMTALAMTGGRRLVRVRGALDSLSGAVKEALAGPGEAMLLLEAGELPARSKLRSLLEPSPAAAVLPCYRERGAELAATIGRLLQEQGVSADAPALDWLTTHLGEDRMLLRREVEKLALYAGAKGRLTEEDVLACAGEGSALDLDEALQAAMGGDIPLADRALDAALAEGASPIAVLRAALRHVQRLHVAALGVASGQSPGAALEALRPPVFFRAKPSFERALRIWSPEALAMAGDTLLEAEKRSKSGSAARPIPDAAVARAAVLQLGRQAMALRRRG</sequence>
<dbReference type="Gene3D" id="3.40.50.300">
    <property type="entry name" value="P-loop containing nucleotide triphosphate hydrolases"/>
    <property type="match status" value="1"/>
</dbReference>
<name>A0ABV7G383_9PROT</name>
<dbReference type="Gene3D" id="1.20.272.10">
    <property type="match status" value="1"/>
</dbReference>
<comment type="caution">
    <text evidence="8">The sequence shown here is derived from an EMBL/GenBank/DDBJ whole genome shotgun (WGS) entry which is preliminary data.</text>
</comment>
<evidence type="ECO:0000256" key="2">
    <source>
        <dbReference type="ARBA" id="ARBA00022679"/>
    </source>
</evidence>
<proteinExistence type="inferred from homology"/>
<dbReference type="Proteomes" id="UP001595593">
    <property type="component" value="Unassembled WGS sequence"/>
</dbReference>
<protein>
    <recommendedName>
        <fullName evidence="1">DNA-directed DNA polymerase</fullName>
        <ecNumber evidence="1">2.7.7.7</ecNumber>
    </recommendedName>
</protein>
<dbReference type="RefSeq" id="WP_379595656.1">
    <property type="nucleotide sequence ID" value="NZ_JBHRTN010000008.1"/>
</dbReference>
<keyword evidence="2 8" id="KW-0808">Transferase</keyword>
<dbReference type="PANTHER" id="PTHR34388:SF1">
    <property type="entry name" value="DNA POLYMERASE III SUBUNIT DELTA"/>
    <property type="match status" value="1"/>
</dbReference>
<dbReference type="GO" id="GO:0003887">
    <property type="term" value="F:DNA-directed DNA polymerase activity"/>
    <property type="evidence" value="ECO:0007669"/>
    <property type="project" value="UniProtKB-EC"/>
</dbReference>
<evidence type="ECO:0000256" key="1">
    <source>
        <dbReference type="ARBA" id="ARBA00012417"/>
    </source>
</evidence>
<accession>A0ABV7G383</accession>
<evidence type="ECO:0000256" key="6">
    <source>
        <dbReference type="ARBA" id="ARBA00034754"/>
    </source>
</evidence>
<comment type="catalytic activity">
    <reaction evidence="7">
        <text>DNA(n) + a 2'-deoxyribonucleoside 5'-triphosphate = DNA(n+1) + diphosphate</text>
        <dbReference type="Rhea" id="RHEA:22508"/>
        <dbReference type="Rhea" id="RHEA-COMP:17339"/>
        <dbReference type="Rhea" id="RHEA-COMP:17340"/>
        <dbReference type="ChEBI" id="CHEBI:33019"/>
        <dbReference type="ChEBI" id="CHEBI:61560"/>
        <dbReference type="ChEBI" id="CHEBI:173112"/>
        <dbReference type="EC" id="2.7.7.7"/>
    </reaction>
</comment>
<dbReference type="InterPro" id="IPR027417">
    <property type="entry name" value="P-loop_NTPase"/>
</dbReference>
<dbReference type="InterPro" id="IPR005790">
    <property type="entry name" value="DNA_polIII_delta"/>
</dbReference>
<dbReference type="NCBIfam" id="TIGR01128">
    <property type="entry name" value="holA"/>
    <property type="match status" value="1"/>
</dbReference>
<dbReference type="PANTHER" id="PTHR34388">
    <property type="entry name" value="DNA POLYMERASE III SUBUNIT DELTA"/>
    <property type="match status" value="1"/>
</dbReference>
<dbReference type="Gene3D" id="1.10.8.60">
    <property type="match status" value="1"/>
</dbReference>
<dbReference type="EMBL" id="JBHRTN010000008">
    <property type="protein sequence ID" value="MFC3125156.1"/>
    <property type="molecule type" value="Genomic_DNA"/>
</dbReference>